<dbReference type="Pfam" id="PF13450">
    <property type="entry name" value="NAD_binding_8"/>
    <property type="match status" value="1"/>
</dbReference>
<organism evidence="6 7">
    <name type="scientific">Fusarium ambrosium</name>
    <dbReference type="NCBI Taxonomy" id="131363"/>
    <lineage>
        <taxon>Eukaryota</taxon>
        <taxon>Fungi</taxon>
        <taxon>Dikarya</taxon>
        <taxon>Ascomycota</taxon>
        <taxon>Pezizomycotina</taxon>
        <taxon>Sordariomycetes</taxon>
        <taxon>Hypocreomycetidae</taxon>
        <taxon>Hypocreales</taxon>
        <taxon>Nectriaceae</taxon>
        <taxon>Fusarium</taxon>
        <taxon>Fusarium solani species complex</taxon>
    </lineage>
</organism>
<evidence type="ECO:0000256" key="3">
    <source>
        <dbReference type="ARBA" id="ARBA00022827"/>
    </source>
</evidence>
<dbReference type="EMBL" id="NIZV01000119">
    <property type="protein sequence ID" value="RSM06975.1"/>
    <property type="molecule type" value="Genomic_DNA"/>
</dbReference>
<dbReference type="InterPro" id="IPR036188">
    <property type="entry name" value="FAD/NAD-bd_sf"/>
</dbReference>
<feature type="region of interest" description="Disordered" evidence="5">
    <location>
        <begin position="1"/>
        <end position="22"/>
    </location>
</feature>
<reference evidence="6 7" key="1">
    <citation type="submission" date="2017-06" db="EMBL/GenBank/DDBJ databases">
        <title>Cmopartive genomic analysis of Ambrosia Fusariam Clade fungi.</title>
        <authorList>
            <person name="Stajich J.E."/>
            <person name="Carrillo J."/>
            <person name="Kijimoto T."/>
            <person name="Eskalen A."/>
            <person name="O'Donnell K."/>
            <person name="Kasson M."/>
        </authorList>
    </citation>
    <scope>NUCLEOTIDE SEQUENCE [LARGE SCALE GENOMIC DNA]</scope>
    <source>
        <strain evidence="6 7">NRRL 20438</strain>
    </source>
</reference>
<keyword evidence="3" id="KW-0274">FAD</keyword>
<evidence type="ECO:0000256" key="5">
    <source>
        <dbReference type="SAM" id="MobiDB-lite"/>
    </source>
</evidence>
<comment type="caution">
    <text evidence="6">The sequence shown here is derived from an EMBL/GenBank/DDBJ whole genome shotgun (WGS) entry which is preliminary data.</text>
</comment>
<evidence type="ECO:0000256" key="1">
    <source>
        <dbReference type="ARBA" id="ARBA00010139"/>
    </source>
</evidence>
<name>A0A428TY83_9HYPO</name>
<evidence type="ECO:0008006" key="8">
    <source>
        <dbReference type="Google" id="ProtNLM"/>
    </source>
</evidence>
<evidence type="ECO:0000256" key="2">
    <source>
        <dbReference type="ARBA" id="ARBA00022630"/>
    </source>
</evidence>
<dbReference type="Gene3D" id="3.50.50.60">
    <property type="entry name" value="FAD/NAD(P)-binding domain"/>
    <property type="match status" value="2"/>
</dbReference>
<dbReference type="InterPro" id="IPR051209">
    <property type="entry name" value="FAD-bind_Monooxygenase_sf"/>
</dbReference>
<comment type="similarity">
    <text evidence="1">Belongs to the FAD-binding monooxygenase family.</text>
</comment>
<keyword evidence="7" id="KW-1185">Reference proteome</keyword>
<dbReference type="InterPro" id="IPR020946">
    <property type="entry name" value="Flavin_mOase-like"/>
</dbReference>
<accession>A0A428TY83</accession>
<evidence type="ECO:0000313" key="7">
    <source>
        <dbReference type="Proteomes" id="UP000288429"/>
    </source>
</evidence>
<evidence type="ECO:0000256" key="4">
    <source>
        <dbReference type="ARBA" id="ARBA00023002"/>
    </source>
</evidence>
<dbReference type="Pfam" id="PF00743">
    <property type="entry name" value="FMO-like"/>
    <property type="match status" value="1"/>
</dbReference>
<dbReference type="GO" id="GO:0050660">
    <property type="term" value="F:flavin adenine dinucleotide binding"/>
    <property type="evidence" value="ECO:0007669"/>
    <property type="project" value="InterPro"/>
</dbReference>
<keyword evidence="4" id="KW-0560">Oxidoreductase</keyword>
<sequence length="577" mass="64912">MSTERIGQLASHLSGPSKPAAPPYQVLEQPLGTTQHVRIVTMGAVYEKNPQIGGTWFENRYPGCKCDVPSHNYQFSWRPNPDWSGFFSTATEIQNYLCRVCEEEKMHEEIKLKHQVTGAHWDDNDAIWRLRILNLESQIEFDDFCHFLLDSTGILNHWKWPEIPGLHSFKGQLIHSANWPSEFDYKDLTVAVIGNGSSGVQILPEIQPAVKSLVHFVREPIWVVPSRLQLLVQGAGGGVLDEVGLKENADFTEAQIERFKSDPEFYMKFVKAVEEVINGNFPLTLKDTEFAASLQEKATEYMSEALGGDERLCNAIIPKFPLGCRRLTPAVDYLFALKKANVTIVTDPITSIEAQGLRTQAGEFIKVDAIICATGFNVSFRPRFPIVGRNGNLQDIWTKHVPKAYMSCAVPDFPNYFMFLGPNAPIGHGSVFTITEHIAKYLTRIIKKCQVEGIRAISPQQSAVDELFEHTQQFMPRTAWSGNCISWFKGGTLDGPVTALHPGSRIHFFHMLEGFRGEDWEYTWRTKTNRFLFLGNGFSTKELGGEDSTWPEATDIVAGASRFNVFENMSHCVSIGI</sequence>
<proteinExistence type="inferred from homology"/>
<dbReference type="PANTHER" id="PTHR42877:SF12">
    <property type="entry name" value="MONOOXYGENASE"/>
    <property type="match status" value="1"/>
</dbReference>
<protein>
    <recommendedName>
        <fullName evidence="8">Sterigmatocystin biosynthesis monooxygenase stcW</fullName>
    </recommendedName>
</protein>
<evidence type="ECO:0000313" key="6">
    <source>
        <dbReference type="EMBL" id="RSM06975.1"/>
    </source>
</evidence>
<dbReference type="SUPFAM" id="SSF51905">
    <property type="entry name" value="FAD/NAD(P)-binding domain"/>
    <property type="match status" value="1"/>
</dbReference>
<dbReference type="GO" id="GO:0050661">
    <property type="term" value="F:NADP binding"/>
    <property type="evidence" value="ECO:0007669"/>
    <property type="project" value="InterPro"/>
</dbReference>
<gene>
    <name evidence="6" type="ORF">CDV31_008817</name>
</gene>
<dbReference type="GO" id="GO:0004499">
    <property type="term" value="F:N,N-dimethylaniline monooxygenase activity"/>
    <property type="evidence" value="ECO:0007669"/>
    <property type="project" value="InterPro"/>
</dbReference>
<dbReference type="PANTHER" id="PTHR42877">
    <property type="entry name" value="L-ORNITHINE N(5)-MONOOXYGENASE-RELATED"/>
    <property type="match status" value="1"/>
</dbReference>
<dbReference type="Proteomes" id="UP000288429">
    <property type="component" value="Unassembled WGS sequence"/>
</dbReference>
<dbReference type="AlphaFoldDB" id="A0A428TY83"/>
<keyword evidence="2" id="KW-0285">Flavoprotein</keyword>